<evidence type="ECO:0000256" key="1">
    <source>
        <dbReference type="ARBA" id="ARBA00005417"/>
    </source>
</evidence>
<comment type="caution">
    <text evidence="7">The sequence shown here is derived from an EMBL/GenBank/DDBJ whole genome shotgun (WGS) entry which is preliminary data.</text>
</comment>
<keyword evidence="8" id="KW-1185">Reference proteome</keyword>
<keyword evidence="4 7" id="KW-0067">ATP-binding</keyword>
<evidence type="ECO:0000313" key="8">
    <source>
        <dbReference type="Proteomes" id="UP000295258"/>
    </source>
</evidence>
<evidence type="ECO:0000256" key="4">
    <source>
        <dbReference type="ARBA" id="ARBA00022840"/>
    </source>
</evidence>
<organism evidence="7 8">
    <name type="scientific">Nonomuraea deserti</name>
    <dbReference type="NCBI Taxonomy" id="1848322"/>
    <lineage>
        <taxon>Bacteria</taxon>
        <taxon>Bacillati</taxon>
        <taxon>Actinomycetota</taxon>
        <taxon>Actinomycetes</taxon>
        <taxon>Streptosporangiales</taxon>
        <taxon>Streptosporangiaceae</taxon>
        <taxon>Nonomuraea</taxon>
    </lineage>
</organism>
<reference evidence="7 8" key="1">
    <citation type="submission" date="2019-03" db="EMBL/GenBank/DDBJ databases">
        <title>Draft genome sequences of novel Actinobacteria.</title>
        <authorList>
            <person name="Sahin N."/>
            <person name="Ay H."/>
            <person name="Saygin H."/>
        </authorList>
    </citation>
    <scope>NUCLEOTIDE SEQUENCE [LARGE SCALE GENOMIC DNA]</scope>
    <source>
        <strain evidence="7 8">KC310</strain>
    </source>
</reference>
<comment type="similarity">
    <text evidence="1">Belongs to the ABC transporter superfamily.</text>
</comment>
<feature type="region of interest" description="Disordered" evidence="5">
    <location>
        <begin position="57"/>
        <end position="98"/>
    </location>
</feature>
<evidence type="ECO:0000256" key="3">
    <source>
        <dbReference type="ARBA" id="ARBA00022741"/>
    </source>
</evidence>
<dbReference type="GO" id="GO:0016887">
    <property type="term" value="F:ATP hydrolysis activity"/>
    <property type="evidence" value="ECO:0007669"/>
    <property type="project" value="InterPro"/>
</dbReference>
<gene>
    <name evidence="7" type="ORF">E1292_02810</name>
</gene>
<feature type="domain" description="ABC transporter" evidence="6">
    <location>
        <begin position="101"/>
        <end position="331"/>
    </location>
</feature>
<dbReference type="Proteomes" id="UP000295258">
    <property type="component" value="Unassembled WGS sequence"/>
</dbReference>
<sequence length="347" mass="36803">MRTDGPLSTWDPRHWNDVAGDGSLFFPGREGPLPSIRIENSRDGMGDHNVLAALSQAPAAPPRINRSVDAGIHHPAPRADDPPPPPPRDSQGMPTHREPALRTTGLRKAFGDHLAVDDIHLTVPAGSFYGLVGPNGAGKTTTLAMAVGLLSPDAGSAEIFGVDVWRDTVQAKGMIGVLPDGNAMPERLTGREVLTYLGLLRGLPPVVVAERTDELLRILELDSAERTLVIEYSTGMRKKIGLAVALLHAPRLLVLDEPFEAVDPVSAATIRTILRRFVGNGGSVIISSHVMTLVEQLCDHVGVISDGRVVAAGPLDDVRGAGTLEDAFVNLVGARTGATEGLAWLTF</sequence>
<dbReference type="PANTHER" id="PTHR43335">
    <property type="entry name" value="ABC TRANSPORTER, ATP-BINDING PROTEIN"/>
    <property type="match status" value="1"/>
</dbReference>
<dbReference type="Pfam" id="PF00005">
    <property type="entry name" value="ABC_tran"/>
    <property type="match status" value="1"/>
</dbReference>
<keyword evidence="3" id="KW-0547">Nucleotide-binding</keyword>
<accession>A0A4R4W0W4</accession>
<dbReference type="InterPro" id="IPR003439">
    <property type="entry name" value="ABC_transporter-like_ATP-bd"/>
</dbReference>
<dbReference type="SUPFAM" id="SSF52540">
    <property type="entry name" value="P-loop containing nucleoside triphosphate hydrolases"/>
    <property type="match status" value="1"/>
</dbReference>
<keyword evidence="2" id="KW-0813">Transport</keyword>
<evidence type="ECO:0000256" key="2">
    <source>
        <dbReference type="ARBA" id="ARBA00022448"/>
    </source>
</evidence>
<dbReference type="PROSITE" id="PS50893">
    <property type="entry name" value="ABC_TRANSPORTER_2"/>
    <property type="match status" value="1"/>
</dbReference>
<dbReference type="AlphaFoldDB" id="A0A4R4W0W4"/>
<dbReference type="SMART" id="SM00382">
    <property type="entry name" value="AAA"/>
    <property type="match status" value="1"/>
</dbReference>
<dbReference type="EMBL" id="SMKO01000004">
    <property type="protein sequence ID" value="TDD12072.1"/>
    <property type="molecule type" value="Genomic_DNA"/>
</dbReference>
<dbReference type="InterPro" id="IPR027417">
    <property type="entry name" value="P-loop_NTPase"/>
</dbReference>
<dbReference type="GO" id="GO:0005524">
    <property type="term" value="F:ATP binding"/>
    <property type="evidence" value="ECO:0007669"/>
    <property type="project" value="UniProtKB-KW"/>
</dbReference>
<evidence type="ECO:0000256" key="5">
    <source>
        <dbReference type="SAM" id="MobiDB-lite"/>
    </source>
</evidence>
<evidence type="ECO:0000259" key="6">
    <source>
        <dbReference type="PROSITE" id="PS50893"/>
    </source>
</evidence>
<protein>
    <submittedName>
        <fullName evidence="7">ATP-binding cassette domain-containing protein</fullName>
    </submittedName>
</protein>
<dbReference type="PANTHER" id="PTHR43335:SF11">
    <property type="entry name" value="ABC TRANSPORTER RELATED"/>
    <property type="match status" value="1"/>
</dbReference>
<evidence type="ECO:0000313" key="7">
    <source>
        <dbReference type="EMBL" id="TDD12072.1"/>
    </source>
</evidence>
<dbReference type="Gene3D" id="3.40.50.300">
    <property type="entry name" value="P-loop containing nucleotide triphosphate hydrolases"/>
    <property type="match status" value="1"/>
</dbReference>
<name>A0A4R4W0W4_9ACTN</name>
<dbReference type="InterPro" id="IPR003593">
    <property type="entry name" value="AAA+_ATPase"/>
</dbReference>
<proteinExistence type="inferred from homology"/>
<dbReference type="CDD" id="cd03230">
    <property type="entry name" value="ABC_DR_subfamily_A"/>
    <property type="match status" value="1"/>
</dbReference>